<comment type="caution">
    <text evidence="2">The sequence shown here is derived from an EMBL/GenBank/DDBJ whole genome shotgun (WGS) entry which is preliminary data.</text>
</comment>
<evidence type="ECO:0000313" key="2">
    <source>
        <dbReference type="EMBL" id="MFK4269692.1"/>
    </source>
</evidence>
<keyword evidence="3" id="KW-1185">Reference proteome</keyword>
<reference evidence="2 3" key="1">
    <citation type="submission" date="2024-11" db="EMBL/GenBank/DDBJ databases">
        <title>The Natural Products Discovery Center: Release of the First 8490 Sequenced Strains for Exploring Actinobacteria Biosynthetic Diversity.</title>
        <authorList>
            <person name="Kalkreuter E."/>
            <person name="Kautsar S.A."/>
            <person name="Yang D."/>
            <person name="Bader C.D."/>
            <person name="Teijaro C.N."/>
            <person name="Fluegel L."/>
            <person name="Davis C.M."/>
            <person name="Simpson J.R."/>
            <person name="Lauterbach L."/>
            <person name="Steele A.D."/>
            <person name="Gui C."/>
            <person name="Meng S."/>
            <person name="Li G."/>
            <person name="Viehrig K."/>
            <person name="Ye F."/>
            <person name="Su P."/>
            <person name="Kiefer A.F."/>
            <person name="Nichols A."/>
            <person name="Cepeda A.J."/>
            <person name="Yan W."/>
            <person name="Fan B."/>
            <person name="Jiang Y."/>
            <person name="Adhikari A."/>
            <person name="Zheng C.-J."/>
            <person name="Schuster L."/>
            <person name="Cowan T.M."/>
            <person name="Smanski M.J."/>
            <person name="Chevrette M.G."/>
            <person name="De Carvalho L.P.S."/>
            <person name="Shen B."/>
        </authorList>
    </citation>
    <scope>NUCLEOTIDE SEQUENCE [LARGE SCALE GENOMIC DNA]</scope>
    <source>
        <strain evidence="2 3">NPDC020863</strain>
    </source>
</reference>
<sequence>MSLTEQYVLDLYRAAQRGEPAPPAPRPGDWRTIRELSRYRDFRAVVEERPARGAARRTVGTRRTVRARQVVRARLAALFARRPAQGAAAAGSADRPLALRKPLQESGDGGCDIVSRPLQCG</sequence>
<evidence type="ECO:0000313" key="3">
    <source>
        <dbReference type="Proteomes" id="UP001620295"/>
    </source>
</evidence>
<evidence type="ECO:0000256" key="1">
    <source>
        <dbReference type="SAM" id="MobiDB-lite"/>
    </source>
</evidence>
<accession>A0ABW8LUT5</accession>
<feature type="region of interest" description="Disordered" evidence="1">
    <location>
        <begin position="84"/>
        <end position="121"/>
    </location>
</feature>
<gene>
    <name evidence="2" type="ORF">ACI2L5_32880</name>
</gene>
<organism evidence="2 3">
    <name type="scientific">Streptomyces milbemycinicus</name>
    <dbReference type="NCBI Taxonomy" id="476552"/>
    <lineage>
        <taxon>Bacteria</taxon>
        <taxon>Bacillati</taxon>
        <taxon>Actinomycetota</taxon>
        <taxon>Actinomycetes</taxon>
        <taxon>Kitasatosporales</taxon>
        <taxon>Streptomycetaceae</taxon>
        <taxon>Streptomyces</taxon>
    </lineage>
</organism>
<name>A0ABW8LUT5_9ACTN</name>
<dbReference type="Proteomes" id="UP001620295">
    <property type="component" value="Unassembled WGS sequence"/>
</dbReference>
<feature type="compositionally biased region" description="Low complexity" evidence="1">
    <location>
        <begin position="84"/>
        <end position="96"/>
    </location>
</feature>
<proteinExistence type="predicted"/>
<dbReference type="EMBL" id="JBJDQH010000011">
    <property type="protein sequence ID" value="MFK4269692.1"/>
    <property type="molecule type" value="Genomic_DNA"/>
</dbReference>
<protein>
    <submittedName>
        <fullName evidence="2">Uncharacterized protein</fullName>
    </submittedName>
</protein>
<dbReference type="RefSeq" id="WP_404747747.1">
    <property type="nucleotide sequence ID" value="NZ_JBJDQH010000011.1"/>
</dbReference>